<evidence type="ECO:0000256" key="5">
    <source>
        <dbReference type="ARBA" id="ARBA00022882"/>
    </source>
</evidence>
<dbReference type="Gene3D" id="3.40.50.11500">
    <property type="match status" value="1"/>
</dbReference>
<protein>
    <recommendedName>
        <fullName evidence="14">UDENN domain-containing protein</fullName>
    </recommendedName>
</protein>
<keyword evidence="7 13" id="KW-1133">Transmembrane helix</keyword>
<evidence type="ECO:0000256" key="11">
    <source>
        <dbReference type="RuleBase" id="RU003822"/>
    </source>
</evidence>
<sequence length="1116" mass="125379">MMAARWHSSWVFDWPGVDVHHITNGTSANFFTRRALADREEHNFLPPLKTIHNPRKPYKDIIYILLNMKWVPFGVVYSFVYFAMCALFAGLLMSCGDYPDFRSDFDLSFQTMATIGFGVLYPQSRCSNYVIIAEAIVSMLLTAALSGLVFAKFAKPKAKMAFSVVCCVQPYGKDKLALVFRVANATRSTDVTRDVVMDATFTLHLMRIEKSVGAGKLVMRQYPLKLQQSNFISFRMAMALVHVIDVDSPLHGLTEETLRLSDMIIQMSMTGVDSTLQDTVIERRMYTADMVRWGQKFAEMLEFDEATMVVSVDFANLSQTVPAPIAVAAPKAKHHKPPSAASDGGGAEAFRRAQTEKLNSPTPKMTWSSSQRVIRPPRSNNHNQHMSTSGNMEPLFEPLLQPSVGTQRVSRRRRSSDSASRLGSGLLSEQLVHLHQQLAGDLMTPPTSSSSANHGDDEALNSRNRIASDEYNAVDQGQERLLSFSMSGSDHSIEITNTPRFVRIHAKNVPVSYSFLSFYYTALHMKWPRILLLILGSSLVVNLCFAVLYYATYDHLTILPDLVSANDRFEIAFYMSIHTWATIGYGIVAPNPDNNINNVWVALESMLSLVFVTIFTGSYPPPKCETLFIVGLGIAWSKFARPRAHIHFSKNVVLSTYHGHRCLLLRAANTRHHGDIRESNFRLGVVLTNSKTGLRQMQDVPLVNAQWPSILLPVTLVHIIDENSPFYQFQTPEDFSAYRVSVITVFTGLDSTFAENVYARKMYFWDNFVMSKHFENAVAFTPDHVTIDYSKFDTLVDDDIPFHLHHSPHELSELLLHYGLRAHSLPSGHCRVDPPILDDVPIDWLEAIVYFESIPTAPTTLELKWTPHFGASTLAGATGLDAFLVPWCKDIPTECRIKSSHCVAVYSRYPLHTTLRQRVSDVYEACMTSGGFGSSMLSTLTAPLRTAGWRHLPDRLPGIDFSLSLLFDTLDVANIITLFTAALVECRILLISSQLTVLAVVAESLRTILHPLKWPHVYLPVLPGKLLGYLQCPTPFIVGVQKDLLDAEVLKDVHFGRFRYLWDDQYQDKMVFFDEAGYLASSPVVMRPFRTCLIATQAFSEYIVDHNGFTDDEASN</sequence>
<feature type="compositionally biased region" description="Polar residues" evidence="12">
    <location>
        <begin position="356"/>
        <end position="391"/>
    </location>
</feature>
<keyword evidence="6 11" id="KW-0630">Potassium</keyword>
<keyword evidence="9 13" id="KW-0472">Membrane</keyword>
<evidence type="ECO:0000256" key="3">
    <source>
        <dbReference type="ARBA" id="ARBA00022538"/>
    </source>
</evidence>
<dbReference type="InterPro" id="IPR001194">
    <property type="entry name" value="cDENN_dom"/>
</dbReference>
<gene>
    <name evidence="15" type="ORF">DYB30_002316</name>
</gene>
<evidence type="ECO:0000256" key="2">
    <source>
        <dbReference type="ARBA" id="ARBA00022448"/>
    </source>
</evidence>
<accession>A0A397CGU6</accession>
<evidence type="ECO:0000256" key="8">
    <source>
        <dbReference type="ARBA" id="ARBA00023065"/>
    </source>
</evidence>
<dbReference type="VEuPathDB" id="FungiDB:H257_03073"/>
<evidence type="ECO:0000256" key="7">
    <source>
        <dbReference type="ARBA" id="ARBA00022989"/>
    </source>
</evidence>
<evidence type="ECO:0000259" key="14">
    <source>
        <dbReference type="PROSITE" id="PS50211"/>
    </source>
</evidence>
<dbReference type="VEuPathDB" id="FungiDB:H257_10892"/>
<evidence type="ECO:0000313" key="15">
    <source>
        <dbReference type="EMBL" id="RHY46360.1"/>
    </source>
</evidence>
<dbReference type="InterPro" id="IPR014756">
    <property type="entry name" value="Ig_E-set"/>
</dbReference>
<dbReference type="VEuPathDB" id="FungiDB:H257_19569"/>
<evidence type="ECO:0000313" key="16">
    <source>
        <dbReference type="Proteomes" id="UP000266643"/>
    </source>
</evidence>
<dbReference type="AlphaFoldDB" id="A0A397CGU6"/>
<dbReference type="PROSITE" id="PS50211">
    <property type="entry name" value="DENN"/>
    <property type="match status" value="1"/>
</dbReference>
<name>A0A397CGU6_APHAT</name>
<comment type="caution">
    <text evidence="15">The sequence shown here is derived from an EMBL/GenBank/DDBJ whole genome shotgun (WGS) entry which is preliminary data.</text>
</comment>
<evidence type="ECO:0000256" key="6">
    <source>
        <dbReference type="ARBA" id="ARBA00022958"/>
    </source>
</evidence>
<feature type="region of interest" description="Disordered" evidence="12">
    <location>
        <begin position="403"/>
        <end position="422"/>
    </location>
</feature>
<organism evidence="15 16">
    <name type="scientific">Aphanomyces astaci</name>
    <name type="common">Crayfish plague agent</name>
    <dbReference type="NCBI Taxonomy" id="112090"/>
    <lineage>
        <taxon>Eukaryota</taxon>
        <taxon>Sar</taxon>
        <taxon>Stramenopiles</taxon>
        <taxon>Oomycota</taxon>
        <taxon>Saprolegniomycetes</taxon>
        <taxon>Saprolegniales</taxon>
        <taxon>Verrucalvaceae</taxon>
        <taxon>Aphanomyces</taxon>
    </lineage>
</organism>
<dbReference type="Pfam" id="PF02141">
    <property type="entry name" value="DENN"/>
    <property type="match status" value="1"/>
</dbReference>
<dbReference type="EMBL" id="QUTD01008399">
    <property type="protein sequence ID" value="RHY46360.1"/>
    <property type="molecule type" value="Genomic_DNA"/>
</dbReference>
<dbReference type="GO" id="GO:0034765">
    <property type="term" value="P:regulation of monoatomic ion transmembrane transport"/>
    <property type="evidence" value="ECO:0007669"/>
    <property type="project" value="TreeGrafter"/>
</dbReference>
<dbReference type="InterPro" id="IPR013518">
    <property type="entry name" value="K_chnl_inward-rec_Kir_cyto"/>
</dbReference>
<keyword evidence="5 11" id="KW-0851">Voltage-gated channel</keyword>
<feature type="domain" description="UDENN" evidence="14">
    <location>
        <begin position="809"/>
        <end position="1116"/>
    </location>
</feature>
<dbReference type="Pfam" id="PF17655">
    <property type="entry name" value="IRK_C"/>
    <property type="match status" value="2"/>
</dbReference>
<dbReference type="Pfam" id="PF01007">
    <property type="entry name" value="IRK"/>
    <property type="match status" value="1"/>
</dbReference>
<evidence type="ECO:0000256" key="4">
    <source>
        <dbReference type="ARBA" id="ARBA00022692"/>
    </source>
</evidence>
<dbReference type="GO" id="GO:0034702">
    <property type="term" value="C:monoatomic ion channel complex"/>
    <property type="evidence" value="ECO:0007669"/>
    <property type="project" value="UniProtKB-KW"/>
</dbReference>
<dbReference type="SMART" id="SM00799">
    <property type="entry name" value="DENN"/>
    <property type="match status" value="1"/>
</dbReference>
<keyword evidence="3 11" id="KW-0633">Potassium transport</keyword>
<evidence type="ECO:0000256" key="9">
    <source>
        <dbReference type="ARBA" id="ARBA00023136"/>
    </source>
</evidence>
<dbReference type="GO" id="GO:0005242">
    <property type="term" value="F:inward rectifier potassium channel activity"/>
    <property type="evidence" value="ECO:0007669"/>
    <property type="project" value="InterPro"/>
</dbReference>
<keyword evidence="4 11" id="KW-0812">Transmembrane</keyword>
<feature type="transmembrane region" description="Helical" evidence="13">
    <location>
        <begin position="600"/>
        <end position="619"/>
    </location>
</feature>
<evidence type="ECO:0000256" key="13">
    <source>
        <dbReference type="SAM" id="Phobius"/>
    </source>
</evidence>
<dbReference type="InterPro" id="IPR041647">
    <property type="entry name" value="IRK_C"/>
</dbReference>
<feature type="region of interest" description="Disordered" evidence="12">
    <location>
        <begin position="355"/>
        <end position="397"/>
    </location>
</feature>
<comment type="similarity">
    <text evidence="11">Belongs to the inward rectifier-type potassium channel (TC 1.A.2.1) family.</text>
</comment>
<dbReference type="InterPro" id="IPR016449">
    <property type="entry name" value="K_chnl_inward-rec_Kir"/>
</dbReference>
<feature type="transmembrane region" description="Helical" evidence="13">
    <location>
        <begin position="129"/>
        <end position="151"/>
    </location>
</feature>
<keyword evidence="10 11" id="KW-0407">Ion channel</keyword>
<dbReference type="InterPro" id="IPR040445">
    <property type="entry name" value="Kir_TM"/>
</dbReference>
<dbReference type="SUPFAM" id="SSF81296">
    <property type="entry name" value="E set domains"/>
    <property type="match status" value="2"/>
</dbReference>
<dbReference type="GO" id="GO:0005886">
    <property type="term" value="C:plasma membrane"/>
    <property type="evidence" value="ECO:0007669"/>
    <property type="project" value="TreeGrafter"/>
</dbReference>
<dbReference type="PANTHER" id="PTHR11767">
    <property type="entry name" value="INWARD RECTIFIER POTASSIUM CHANNEL"/>
    <property type="match status" value="1"/>
</dbReference>
<dbReference type="PRINTS" id="PR01320">
    <property type="entry name" value="KIRCHANNEL"/>
</dbReference>
<evidence type="ECO:0000256" key="1">
    <source>
        <dbReference type="ARBA" id="ARBA00004141"/>
    </source>
</evidence>
<dbReference type="GO" id="GO:1990573">
    <property type="term" value="P:potassium ion import across plasma membrane"/>
    <property type="evidence" value="ECO:0007669"/>
    <property type="project" value="TreeGrafter"/>
</dbReference>
<comment type="subcellular location">
    <subcellularLocation>
        <location evidence="1 11">Membrane</location>
        <topology evidence="1 11">Multi-pass membrane protein</topology>
    </subcellularLocation>
</comment>
<dbReference type="SUPFAM" id="SSF81324">
    <property type="entry name" value="Voltage-gated potassium channels"/>
    <property type="match status" value="2"/>
</dbReference>
<dbReference type="InterPro" id="IPR037516">
    <property type="entry name" value="Tripartite_DENN"/>
</dbReference>
<dbReference type="PANTHER" id="PTHR11767:SF102">
    <property type="entry name" value="INWARDLY RECTIFYING POTASSIUM CHANNEL 1, ISOFORM F"/>
    <property type="match status" value="1"/>
</dbReference>
<feature type="transmembrane region" description="Helical" evidence="13">
    <location>
        <begin position="571"/>
        <end position="588"/>
    </location>
</feature>
<dbReference type="Gene3D" id="1.10.287.70">
    <property type="match status" value="2"/>
</dbReference>
<feature type="transmembrane region" description="Helical" evidence="13">
    <location>
        <begin position="70"/>
        <end position="93"/>
    </location>
</feature>
<proteinExistence type="inferred from homology"/>
<evidence type="ECO:0000256" key="10">
    <source>
        <dbReference type="ARBA" id="ARBA00023303"/>
    </source>
</evidence>
<keyword evidence="2 11" id="KW-0813">Transport</keyword>
<dbReference type="InterPro" id="IPR043153">
    <property type="entry name" value="DENN_C"/>
</dbReference>
<dbReference type="Gene3D" id="2.60.40.1400">
    <property type="entry name" value="G protein-activated inward rectifier potassium channel 1"/>
    <property type="match status" value="2"/>
</dbReference>
<keyword evidence="8 11" id="KW-0406">Ion transport</keyword>
<evidence type="ECO:0000256" key="12">
    <source>
        <dbReference type="SAM" id="MobiDB-lite"/>
    </source>
</evidence>
<dbReference type="Proteomes" id="UP000266643">
    <property type="component" value="Unassembled WGS sequence"/>
</dbReference>
<reference evidence="15 16" key="1">
    <citation type="submission" date="2018-08" db="EMBL/GenBank/DDBJ databases">
        <title>Aphanomyces genome sequencing and annotation.</title>
        <authorList>
            <person name="Minardi D."/>
            <person name="Oidtmann B."/>
            <person name="Van Der Giezen M."/>
            <person name="Studholme D.J."/>
        </authorList>
    </citation>
    <scope>NUCLEOTIDE SEQUENCE [LARGE SCALE GENOMIC DNA]</scope>
    <source>
        <strain evidence="15 16">D2</strain>
    </source>
</reference>
<feature type="transmembrane region" description="Helical" evidence="13">
    <location>
        <begin position="530"/>
        <end position="551"/>
    </location>
</feature>